<evidence type="ECO:0000256" key="1">
    <source>
        <dbReference type="ARBA" id="ARBA00022801"/>
    </source>
</evidence>
<dbReference type="AlphaFoldDB" id="A0A2P4R3X5"/>
<evidence type="ECO:0000256" key="3">
    <source>
        <dbReference type="ARBA" id="ARBA00023277"/>
    </source>
</evidence>
<comment type="pathway">
    <text evidence="4">Carbohydrate biosynthesis; gluconeogenesis.</text>
</comment>
<gene>
    <name evidence="4" type="primary">fbp</name>
    <name evidence="5" type="ORF">C2R26_10935</name>
</gene>
<dbReference type="UniPathway" id="UPA00138"/>
<reference evidence="5" key="1">
    <citation type="submission" date="2018-01" db="EMBL/GenBank/DDBJ databases">
        <title>Genome sequnecing of Lactobacillus formosensis KACC 18721.</title>
        <authorList>
            <person name="Kim S.-J."/>
            <person name="Heo J."/>
        </authorList>
    </citation>
    <scope>NUCLEOTIDE SEQUENCE</scope>
    <source>
        <strain evidence="5">KACC 18721</strain>
    </source>
</reference>
<dbReference type="SUPFAM" id="SSF56300">
    <property type="entry name" value="Metallo-dependent phosphatases"/>
    <property type="match status" value="1"/>
</dbReference>
<comment type="cofactor">
    <cofactor evidence="4">
        <name>Mn(2+)</name>
        <dbReference type="ChEBI" id="CHEBI:29035"/>
    </cofactor>
</comment>
<evidence type="ECO:0000313" key="5">
    <source>
        <dbReference type="EMBL" id="POH35952.1"/>
    </source>
</evidence>
<comment type="catalytic activity">
    <reaction evidence="4">
        <text>beta-D-fructose 1,6-bisphosphate + H2O = beta-D-fructose 6-phosphate + phosphate</text>
        <dbReference type="Rhea" id="RHEA:11064"/>
        <dbReference type="ChEBI" id="CHEBI:15377"/>
        <dbReference type="ChEBI" id="CHEBI:32966"/>
        <dbReference type="ChEBI" id="CHEBI:43474"/>
        <dbReference type="ChEBI" id="CHEBI:57634"/>
        <dbReference type="EC" id="3.1.3.11"/>
    </reaction>
</comment>
<accession>A0A2P4R3X5</accession>
<sequence length="630" mass="72311">MDKKLTTTNEIKEEIINLSAILGLPKGTEAFISDVHGEYDEFAHIMRNGSGNTKQKIEELFTGRLSLASQKKLAFLVYYPSEILQKTKTEMSNHDQLIQWYMDSFNHLIELLRYTANKYTRSKVRKSISPDFVYITEELLYADRNADTKQLSYQLIMDNIIKLGMADAFIVATCHSIQKLVVDHVHIIGDIYDRGPHPDYIIDHLAHHWQNFDFQWGNHDILWMGSVAGSKLCMLNLLRIAARYDNLKLLKNAYGIDLTKLIEFAEKNYQPQKAFNPKSDTDEKMSECDQKSHNCVQQAIAIMQFKLEGQTIARRPEFQMENRLLLDKLELDNNYILIKGVTYPIKDGCFQLVDSNDPYKLTDSEHEIIADLITQFINSKKLKKHIFYLVNNGSMYLKYNGNLLFHGCIPVDATGKMLSWKINGQAYAGKRLFDYFDSIIRDALSNPTASDCFNSDVIWYLWTGKMSPLFGKDKMTTFERYFIDNDELQVEKLNPYYSLRKEEWFADELFKDFGLNETGHIINGHTPVKAGTSPIMANGKIFVIDGGMSKPYHKTTGIGGYTLLSNSYGLQLVTHEPFTTRQKAIDGMTDVVSTKRVIEQSVSRKTVAETDTGRQLKQQISILQARLKNK</sequence>
<keyword evidence="1 4" id="KW-0378">Hydrolase</keyword>
<dbReference type="GO" id="GO:0006094">
    <property type="term" value="P:gluconeogenesis"/>
    <property type="evidence" value="ECO:0007669"/>
    <property type="project" value="UniProtKB-UniRule"/>
</dbReference>
<dbReference type="EC" id="3.1.3.11" evidence="4"/>
<protein>
    <recommendedName>
        <fullName evidence="4">Fructose-1,6-bisphosphatase class 3</fullName>
        <shortName evidence="4">FBPase class 3</shortName>
        <ecNumber evidence="4">3.1.3.11</ecNumber>
    </recommendedName>
    <alternativeName>
        <fullName evidence="4">D-fructose-1,6-bisphosphate 1-phosphohydrolase class 3</fullName>
    </alternativeName>
</protein>
<comment type="similarity">
    <text evidence="4">Belongs to the FBPase class 3 family.</text>
</comment>
<proteinExistence type="inferred from homology"/>
<dbReference type="HAMAP" id="MF_01854">
    <property type="entry name" value="FBPase_class3"/>
    <property type="match status" value="1"/>
</dbReference>
<comment type="caution">
    <text evidence="5">The sequence shown here is derived from an EMBL/GenBank/DDBJ whole genome shotgun (WGS) entry which is preliminary data.</text>
</comment>
<dbReference type="PIRSF" id="PIRSF000906">
    <property type="entry name" value="FBPtase_Bacill"/>
    <property type="match status" value="1"/>
</dbReference>
<dbReference type="GO" id="GO:0042132">
    <property type="term" value="F:fructose 1,6-bisphosphate 1-phosphatase activity"/>
    <property type="evidence" value="ECO:0007669"/>
    <property type="project" value="UniProtKB-UniRule"/>
</dbReference>
<evidence type="ECO:0000256" key="4">
    <source>
        <dbReference type="HAMAP-Rule" id="MF_01854"/>
    </source>
</evidence>
<dbReference type="InterPro" id="IPR029052">
    <property type="entry name" value="Metallo-depent_PP-like"/>
</dbReference>
<evidence type="ECO:0000256" key="2">
    <source>
        <dbReference type="ARBA" id="ARBA00023211"/>
    </source>
</evidence>
<organism evidence="5">
    <name type="scientific">Companilactobacillus formosensis</name>
    <dbReference type="NCBI Taxonomy" id="1617889"/>
    <lineage>
        <taxon>Bacteria</taxon>
        <taxon>Bacillati</taxon>
        <taxon>Bacillota</taxon>
        <taxon>Bacilli</taxon>
        <taxon>Lactobacillales</taxon>
        <taxon>Lactobacillaceae</taxon>
        <taxon>Companilactobacillus</taxon>
    </lineage>
</organism>
<name>A0A2P4R3X5_9LACO</name>
<keyword evidence="3 4" id="KW-0119">Carbohydrate metabolism</keyword>
<dbReference type="InterPro" id="IPR009164">
    <property type="entry name" value="FBPtase_class3"/>
</dbReference>
<dbReference type="Pfam" id="PF06874">
    <property type="entry name" value="FBPase_2"/>
    <property type="match status" value="1"/>
</dbReference>
<dbReference type="Gene3D" id="3.60.21.10">
    <property type="match status" value="1"/>
</dbReference>
<dbReference type="EMBL" id="PPWZ01000092">
    <property type="protein sequence ID" value="POH35952.1"/>
    <property type="molecule type" value="Genomic_DNA"/>
</dbReference>
<keyword evidence="2 4" id="KW-0464">Manganese</keyword>